<organism evidence="1 2">
    <name type="scientific">Vigna unguiculata</name>
    <name type="common">Cowpea</name>
    <dbReference type="NCBI Taxonomy" id="3917"/>
    <lineage>
        <taxon>Eukaryota</taxon>
        <taxon>Viridiplantae</taxon>
        <taxon>Streptophyta</taxon>
        <taxon>Embryophyta</taxon>
        <taxon>Tracheophyta</taxon>
        <taxon>Spermatophyta</taxon>
        <taxon>Magnoliopsida</taxon>
        <taxon>eudicotyledons</taxon>
        <taxon>Gunneridae</taxon>
        <taxon>Pentapetalae</taxon>
        <taxon>rosids</taxon>
        <taxon>fabids</taxon>
        <taxon>Fabales</taxon>
        <taxon>Fabaceae</taxon>
        <taxon>Papilionoideae</taxon>
        <taxon>50 kb inversion clade</taxon>
        <taxon>NPAAA clade</taxon>
        <taxon>indigoferoid/millettioid clade</taxon>
        <taxon>Phaseoleae</taxon>
        <taxon>Vigna</taxon>
    </lineage>
</organism>
<accession>A0A4D6LZ56</accession>
<keyword evidence="2" id="KW-1185">Reference proteome</keyword>
<name>A0A4D6LZ56_VIGUN</name>
<dbReference type="Proteomes" id="UP000501690">
    <property type="component" value="Linkage Group LG5"/>
</dbReference>
<protein>
    <submittedName>
        <fullName evidence="1">Uncharacterized protein</fullName>
    </submittedName>
</protein>
<evidence type="ECO:0000313" key="2">
    <source>
        <dbReference type="Proteomes" id="UP000501690"/>
    </source>
</evidence>
<sequence>MGDVGRIPMETTVEVREDLPEELAESNWSMKAGYEWVAADVRTQYFIFLWSQARRSHFYTSDGSTKFPFFWTGNP</sequence>
<reference evidence="1 2" key="1">
    <citation type="submission" date="2019-04" db="EMBL/GenBank/DDBJ databases">
        <title>An improved genome assembly and genetic linkage map for asparagus bean, Vigna unguiculata ssp. sesquipedialis.</title>
        <authorList>
            <person name="Xia Q."/>
            <person name="Zhang R."/>
            <person name="Dong Y."/>
        </authorList>
    </citation>
    <scope>NUCLEOTIDE SEQUENCE [LARGE SCALE GENOMIC DNA]</scope>
    <source>
        <tissue evidence="1">Leaf</tissue>
    </source>
</reference>
<proteinExistence type="predicted"/>
<dbReference type="AlphaFoldDB" id="A0A4D6LZ56"/>
<gene>
    <name evidence="1" type="ORF">DEO72_LG5g1704</name>
</gene>
<evidence type="ECO:0000313" key="1">
    <source>
        <dbReference type="EMBL" id="QCD93628.1"/>
    </source>
</evidence>
<dbReference type="EMBL" id="CP039349">
    <property type="protein sequence ID" value="QCD93628.1"/>
    <property type="molecule type" value="Genomic_DNA"/>
</dbReference>